<dbReference type="EMBL" id="BQNB010019073">
    <property type="protein sequence ID" value="GJT81340.1"/>
    <property type="molecule type" value="Genomic_DNA"/>
</dbReference>
<evidence type="ECO:0000313" key="2">
    <source>
        <dbReference type="EMBL" id="GJT81340.1"/>
    </source>
</evidence>
<comment type="caution">
    <text evidence="2">The sequence shown here is derived from an EMBL/GenBank/DDBJ whole genome shotgun (WGS) entry which is preliminary data.</text>
</comment>
<protein>
    <submittedName>
        <fullName evidence="2">Uncharacterized protein</fullName>
    </submittedName>
</protein>
<accession>A0ABQ5H111</accession>
<gene>
    <name evidence="2" type="ORF">Tco_1055682</name>
</gene>
<reference evidence="2" key="2">
    <citation type="submission" date="2022-01" db="EMBL/GenBank/DDBJ databases">
        <authorList>
            <person name="Yamashiro T."/>
            <person name="Shiraishi A."/>
            <person name="Satake H."/>
            <person name="Nakayama K."/>
        </authorList>
    </citation>
    <scope>NUCLEOTIDE SEQUENCE</scope>
</reference>
<dbReference type="Proteomes" id="UP001151760">
    <property type="component" value="Unassembled WGS sequence"/>
</dbReference>
<reference evidence="2" key="1">
    <citation type="journal article" date="2022" name="Int. J. Mol. Sci.">
        <title>Draft Genome of Tanacetum Coccineum: Genomic Comparison of Closely Related Tanacetum-Family Plants.</title>
        <authorList>
            <person name="Yamashiro T."/>
            <person name="Shiraishi A."/>
            <person name="Nakayama K."/>
            <person name="Satake H."/>
        </authorList>
    </citation>
    <scope>NUCLEOTIDE SEQUENCE</scope>
</reference>
<sequence length="106" mass="11757">MPPLTTVDRRSGGDSGDGNGTVPTPRGTTQVVTRGLLIIVCRCRRYEVQTDMSADMSVRGTRWQAEVLVRGVCQYEVRVRKSVPIMAIMRRLVNGKKTKIPLDLAI</sequence>
<evidence type="ECO:0000313" key="3">
    <source>
        <dbReference type="Proteomes" id="UP001151760"/>
    </source>
</evidence>
<proteinExistence type="predicted"/>
<organism evidence="2 3">
    <name type="scientific">Tanacetum coccineum</name>
    <dbReference type="NCBI Taxonomy" id="301880"/>
    <lineage>
        <taxon>Eukaryota</taxon>
        <taxon>Viridiplantae</taxon>
        <taxon>Streptophyta</taxon>
        <taxon>Embryophyta</taxon>
        <taxon>Tracheophyta</taxon>
        <taxon>Spermatophyta</taxon>
        <taxon>Magnoliopsida</taxon>
        <taxon>eudicotyledons</taxon>
        <taxon>Gunneridae</taxon>
        <taxon>Pentapetalae</taxon>
        <taxon>asterids</taxon>
        <taxon>campanulids</taxon>
        <taxon>Asterales</taxon>
        <taxon>Asteraceae</taxon>
        <taxon>Asteroideae</taxon>
        <taxon>Anthemideae</taxon>
        <taxon>Anthemidinae</taxon>
        <taxon>Tanacetum</taxon>
    </lineage>
</organism>
<feature type="region of interest" description="Disordered" evidence="1">
    <location>
        <begin position="1"/>
        <end position="28"/>
    </location>
</feature>
<name>A0ABQ5H111_9ASTR</name>
<evidence type="ECO:0000256" key="1">
    <source>
        <dbReference type="SAM" id="MobiDB-lite"/>
    </source>
</evidence>
<keyword evidence="3" id="KW-1185">Reference proteome</keyword>